<evidence type="ECO:0000256" key="2">
    <source>
        <dbReference type="ARBA" id="ARBA00022763"/>
    </source>
</evidence>
<keyword evidence="8" id="KW-0378">Hydrolase</keyword>
<proteinExistence type="inferred from homology"/>
<dbReference type="HAMAP" id="MF_00031">
    <property type="entry name" value="DNA_HJ_migration_RuvA"/>
    <property type="match status" value="1"/>
</dbReference>
<keyword evidence="3 6" id="KW-0238">DNA-binding</keyword>
<evidence type="ECO:0000256" key="3">
    <source>
        <dbReference type="ARBA" id="ARBA00023125"/>
    </source>
</evidence>
<dbReference type="Pfam" id="PF07499">
    <property type="entry name" value="RuvA_C"/>
    <property type="match status" value="1"/>
</dbReference>
<dbReference type="CDD" id="cd14332">
    <property type="entry name" value="UBA_RuvA_C"/>
    <property type="match status" value="1"/>
</dbReference>
<gene>
    <name evidence="6 8" type="primary">ruvA</name>
    <name evidence="8" type="ORF">H7686_0000410</name>
</gene>
<dbReference type="GO" id="GO:0048476">
    <property type="term" value="C:Holliday junction resolvase complex"/>
    <property type="evidence" value="ECO:0007669"/>
    <property type="project" value="UniProtKB-UniRule"/>
</dbReference>
<dbReference type="KEGG" id="pphy:H7686_0000410"/>
<keyword evidence="4 6" id="KW-0233">DNA recombination</keyword>
<keyword evidence="9" id="KW-1185">Reference proteome</keyword>
<dbReference type="Proteomes" id="UP000769022">
    <property type="component" value="Chromosome"/>
</dbReference>
<dbReference type="RefSeq" id="WP_193621998.1">
    <property type="nucleotide sequence ID" value="NZ_JACRYS020000002.1"/>
</dbReference>
<dbReference type="GO" id="GO:0009379">
    <property type="term" value="C:Holliday junction helicase complex"/>
    <property type="evidence" value="ECO:0007669"/>
    <property type="project" value="InterPro"/>
</dbReference>
<accession>A0AAX3B9G0</accession>
<dbReference type="Gene3D" id="2.40.50.140">
    <property type="entry name" value="Nucleic acid-binding proteins"/>
    <property type="match status" value="1"/>
</dbReference>
<reference evidence="8 9" key="1">
    <citation type="submission" date="2022-05" db="EMBL/GenBank/DDBJ databases">
        <title>'Parthenium hysterophorus' phyllody phytoplasma strain PR34.</title>
        <authorList>
            <person name="Kirdat K."/>
            <person name="Tiwarekar B."/>
            <person name="Yadav A."/>
        </authorList>
    </citation>
    <scope>NUCLEOTIDE SEQUENCE [LARGE SCALE GENOMIC DNA]</scope>
    <source>
        <strain evidence="8 9">PR34</strain>
    </source>
</reference>
<dbReference type="SUPFAM" id="SSF46929">
    <property type="entry name" value="DNA helicase RuvA subunit, C-terminal domain"/>
    <property type="match status" value="1"/>
</dbReference>
<evidence type="ECO:0000313" key="9">
    <source>
        <dbReference type="Proteomes" id="UP000769022"/>
    </source>
</evidence>
<name>A0AAX3B9G0_9MOLU</name>
<dbReference type="SUPFAM" id="SSF50249">
    <property type="entry name" value="Nucleic acid-binding proteins"/>
    <property type="match status" value="1"/>
</dbReference>
<dbReference type="Gene3D" id="1.10.150.20">
    <property type="entry name" value="5' to 3' exonuclease, C-terminal subdomain"/>
    <property type="match status" value="1"/>
</dbReference>
<dbReference type="AlphaFoldDB" id="A0AAX3B9G0"/>
<dbReference type="EMBL" id="CP097206">
    <property type="protein sequence ID" value="UQV27286.1"/>
    <property type="molecule type" value="Genomic_DNA"/>
</dbReference>
<dbReference type="InterPro" id="IPR010994">
    <property type="entry name" value="RuvA_2-like"/>
</dbReference>
<feature type="domain" description="Helix-hairpin-helix DNA-binding motif class 1" evidence="7">
    <location>
        <begin position="70"/>
        <end position="89"/>
    </location>
</feature>
<evidence type="ECO:0000256" key="5">
    <source>
        <dbReference type="ARBA" id="ARBA00023204"/>
    </source>
</evidence>
<keyword evidence="2 6" id="KW-0227">DNA damage</keyword>
<evidence type="ECO:0000313" key="8">
    <source>
        <dbReference type="EMBL" id="UQV27286.1"/>
    </source>
</evidence>
<keyword evidence="1 6" id="KW-0963">Cytoplasm</keyword>
<dbReference type="GO" id="GO:0005737">
    <property type="term" value="C:cytoplasm"/>
    <property type="evidence" value="ECO:0007669"/>
    <property type="project" value="UniProtKB-SubCell"/>
</dbReference>
<dbReference type="InterPro" id="IPR011114">
    <property type="entry name" value="RuvA_C"/>
</dbReference>
<dbReference type="Pfam" id="PF01330">
    <property type="entry name" value="RuvA_N"/>
    <property type="match status" value="1"/>
</dbReference>
<dbReference type="GO" id="GO:0016787">
    <property type="term" value="F:hydrolase activity"/>
    <property type="evidence" value="ECO:0007669"/>
    <property type="project" value="UniProtKB-KW"/>
</dbReference>
<keyword evidence="5 6" id="KW-0234">DNA repair</keyword>
<dbReference type="InterPro" id="IPR036267">
    <property type="entry name" value="RuvA_C_sf"/>
</dbReference>
<comment type="subunit">
    <text evidence="6">Homotetramer. Forms an RuvA(8)-RuvB(12)-Holliday junction (HJ) complex. HJ DNA is sandwiched between 2 RuvA tetramers; dsDNA enters through RuvA and exits via RuvB. An RuvB hexamer assembles on each DNA strand where it exits the tetramer. Each RuvB hexamer is contacted by two RuvA subunits (via domain III) on 2 adjacent RuvB subunits; this complex drives branch migration. In the full resolvosome a probable DNA-RuvA(4)-RuvB(12)-RuvC(2) complex forms which resolves the HJ.</text>
</comment>
<dbReference type="InterPro" id="IPR013849">
    <property type="entry name" value="DNA_helicase_Holl-junc_RuvA_I"/>
</dbReference>
<comment type="similarity">
    <text evidence="6">Belongs to the RuvA family.</text>
</comment>
<dbReference type="InterPro" id="IPR003583">
    <property type="entry name" value="Hlx-hairpin-Hlx_DNA-bd_motif"/>
</dbReference>
<dbReference type="GO" id="GO:0005524">
    <property type="term" value="F:ATP binding"/>
    <property type="evidence" value="ECO:0007669"/>
    <property type="project" value="InterPro"/>
</dbReference>
<organism evidence="8 9">
    <name type="scientific">Candidatus Phytoplasma asiaticum</name>
    <dbReference type="NCBI Taxonomy" id="2763338"/>
    <lineage>
        <taxon>Bacteria</taxon>
        <taxon>Bacillati</taxon>
        <taxon>Mycoplasmatota</taxon>
        <taxon>Mollicutes</taxon>
        <taxon>Acholeplasmatales</taxon>
        <taxon>Acholeplasmataceae</taxon>
        <taxon>Candidatus Phytoplasma</taxon>
        <taxon>16SrII (Peanut WB group)</taxon>
    </lineage>
</organism>
<dbReference type="Gene3D" id="1.10.8.10">
    <property type="entry name" value="DNA helicase RuvA subunit, C-terminal domain"/>
    <property type="match status" value="1"/>
</dbReference>
<comment type="caution">
    <text evidence="6">Lacks conserved residue(s) required for the propagation of feature annotation.</text>
</comment>
<feature type="region of interest" description="Domain III" evidence="6">
    <location>
        <begin position="143"/>
        <end position="188"/>
    </location>
</feature>
<evidence type="ECO:0000256" key="1">
    <source>
        <dbReference type="ARBA" id="ARBA00022490"/>
    </source>
</evidence>
<dbReference type="GO" id="GO:0006310">
    <property type="term" value="P:DNA recombination"/>
    <property type="evidence" value="ECO:0007669"/>
    <property type="project" value="UniProtKB-UniRule"/>
</dbReference>
<protein>
    <recommendedName>
        <fullName evidence="6">Holliday junction branch migration complex subunit RuvA</fullName>
    </recommendedName>
</protein>
<sequence length="188" mass="22060">MYYYITGLVKLIHNNNIVIENNGIGYEIGFYNPYLFKINQKVKLFTYLYIKENIRYFYGFTDINLLNFFKKIITIPGIGPKIAIVLTQNELFPDIQMAIETNNVNFLKKFPGIGEKTAQQIIWYLNNKNTNKKTNYIFNPKQKDVQNALLNLGFEIKQINSIITQINTETDIETMIKESLQLLLKNRK</sequence>
<evidence type="ECO:0000256" key="4">
    <source>
        <dbReference type="ARBA" id="ARBA00023172"/>
    </source>
</evidence>
<comment type="function">
    <text evidence="6">The RuvA-RuvB-RuvC complex processes Holliday junction (HJ) DNA during genetic recombination and DNA repair, while the RuvA-RuvB complex plays an important role in the rescue of blocked DNA replication forks via replication fork reversal (RFR). RuvA specifically binds to HJ cruciform DNA, conferring on it an open structure. The RuvB hexamer acts as an ATP-dependent pump, pulling dsDNA into and through the RuvAB complex. HJ branch migration allows RuvC to scan DNA until it finds its consensus sequence, where it cleaves and resolves the cruciform DNA.</text>
</comment>
<comment type="subcellular location">
    <subcellularLocation>
        <location evidence="6">Cytoplasm</location>
    </subcellularLocation>
</comment>
<evidence type="ECO:0000259" key="7">
    <source>
        <dbReference type="SMART" id="SM00278"/>
    </source>
</evidence>
<dbReference type="GO" id="GO:0000400">
    <property type="term" value="F:four-way junction DNA binding"/>
    <property type="evidence" value="ECO:0007669"/>
    <property type="project" value="UniProtKB-UniRule"/>
</dbReference>
<dbReference type="InterPro" id="IPR012340">
    <property type="entry name" value="NA-bd_OB-fold"/>
</dbReference>
<dbReference type="InterPro" id="IPR000085">
    <property type="entry name" value="RuvA"/>
</dbReference>
<dbReference type="NCBIfam" id="TIGR00084">
    <property type="entry name" value="ruvA"/>
    <property type="match status" value="1"/>
</dbReference>
<dbReference type="GO" id="GO:0009378">
    <property type="term" value="F:four-way junction helicase activity"/>
    <property type="evidence" value="ECO:0007669"/>
    <property type="project" value="InterPro"/>
</dbReference>
<dbReference type="SUPFAM" id="SSF47781">
    <property type="entry name" value="RuvA domain 2-like"/>
    <property type="match status" value="1"/>
</dbReference>
<dbReference type="GO" id="GO:0006281">
    <property type="term" value="P:DNA repair"/>
    <property type="evidence" value="ECO:0007669"/>
    <property type="project" value="UniProtKB-UniRule"/>
</dbReference>
<dbReference type="Pfam" id="PF14520">
    <property type="entry name" value="HHH_5"/>
    <property type="match status" value="1"/>
</dbReference>
<dbReference type="SMART" id="SM00278">
    <property type="entry name" value="HhH1"/>
    <property type="match status" value="2"/>
</dbReference>
<feature type="domain" description="Helix-hairpin-helix DNA-binding motif class 1" evidence="7">
    <location>
        <begin position="105"/>
        <end position="124"/>
    </location>
</feature>
<comment type="domain">
    <text evidence="6">Has three domains with a flexible linker between the domains II and III and assumes an 'L' shape. Domain III is highly mobile and contacts RuvB.</text>
</comment>
<evidence type="ECO:0000256" key="6">
    <source>
        <dbReference type="HAMAP-Rule" id="MF_00031"/>
    </source>
</evidence>